<evidence type="ECO:0000313" key="3">
    <source>
        <dbReference type="Proteomes" id="UP001310248"/>
    </source>
</evidence>
<reference evidence="2 3" key="2">
    <citation type="submission" date="2023-12" db="EMBL/GenBank/DDBJ databases">
        <authorList>
            <consortium name="Cladostephus spongiosus"/>
            <person name="Lorente B."/>
            <person name="Cabral C."/>
            <person name="Frias J."/>
            <person name="Faria J."/>
            <person name="Toubarro D."/>
        </authorList>
    </citation>
    <scope>NUCLEOTIDE SEQUENCE [LARGE SCALE GENOMIC DNA]</scope>
    <source>
        <strain evidence="2 3">ZMCS4</strain>
    </source>
</reference>
<proteinExistence type="predicted"/>
<feature type="signal peptide" evidence="1">
    <location>
        <begin position="1"/>
        <end position="22"/>
    </location>
</feature>
<dbReference type="InterPro" id="IPR049804">
    <property type="entry name" value="Choice_anch_L"/>
</dbReference>
<name>A0ABU7G053_9ALTE</name>
<dbReference type="EMBL" id="JAYDYW010000004">
    <property type="protein sequence ID" value="MEE1672596.1"/>
    <property type="molecule type" value="Genomic_DNA"/>
</dbReference>
<dbReference type="RefSeq" id="WP_329774032.1">
    <property type="nucleotide sequence ID" value="NZ_JAYDYW010000004.1"/>
</dbReference>
<sequence length="437" mass="45980">MNKKVLQASLVSLAVGALYVPAASAIVITESFDAMELAQSLLVPDSSIVINSATLSQSGTGQAGTFTNDSGVYGIPSEGGVVLSSGLVSSYEDGPNTQDGFTASFNTAATAEQNAMLTPLTGIQNHFDPVQLDISFTVNSVDPTTLTFFGVFGSEEWPEFVNGGVTDGFGLFLNGENIAGALPTGSSAGDPLLPINIDHPDMSDIRGTELDGVLAPNGNPQLRFDAPVQPGVNTFTFILADAGDNILDTTIFLSSFGELGESEFVPILPDPSNPTNEDGAFVFDLPEVQGGETIWIDPDVAAGYVYSTDGMFASVTAPSLASVNDPDGYVIEFLFEGVLQQIALAAGETFEFSINFDPVSTFTLNGINLDLGLDPTDPLAFVTGLSFVETGSFQVSQLPIEVFVPDSNSVPESPTLFMFGLVMAFWAGRKKLNAYYK</sequence>
<dbReference type="Proteomes" id="UP001310248">
    <property type="component" value="Unassembled WGS sequence"/>
</dbReference>
<evidence type="ECO:0000256" key="1">
    <source>
        <dbReference type="SAM" id="SignalP"/>
    </source>
</evidence>
<evidence type="ECO:0000313" key="2">
    <source>
        <dbReference type="EMBL" id="MEE1672596.1"/>
    </source>
</evidence>
<protein>
    <submittedName>
        <fullName evidence="2">Choice-of-anchor L domain-containing protein</fullName>
    </submittedName>
</protein>
<gene>
    <name evidence="2" type="ORF">SNR37_001998</name>
</gene>
<keyword evidence="3" id="KW-1185">Reference proteome</keyword>
<dbReference type="NCBIfam" id="NF038133">
    <property type="entry name" value="choice_anch_L"/>
    <property type="match status" value="1"/>
</dbReference>
<comment type="caution">
    <text evidence="2">The sequence shown here is derived from an EMBL/GenBank/DDBJ whole genome shotgun (WGS) entry which is preliminary data.</text>
</comment>
<accession>A0ABU7G053</accession>
<organism evidence="2 3">
    <name type="scientific">Agarivorans aestuarii</name>
    <dbReference type="NCBI Taxonomy" id="1563703"/>
    <lineage>
        <taxon>Bacteria</taxon>
        <taxon>Pseudomonadati</taxon>
        <taxon>Pseudomonadota</taxon>
        <taxon>Gammaproteobacteria</taxon>
        <taxon>Alteromonadales</taxon>
        <taxon>Alteromonadaceae</taxon>
        <taxon>Agarivorans</taxon>
    </lineage>
</organism>
<keyword evidence="1" id="KW-0732">Signal</keyword>
<reference evidence="3" key="1">
    <citation type="submission" date="2023-07" db="EMBL/GenBank/DDBJ databases">
        <title>Draft genome sequence of Agarivorans aestuarii strain ZMCS4, a CAZymes producing bacteria isolated from the marine brown algae Clodostephus spongiosus.</title>
        <authorList>
            <person name="Lorente B."/>
            <person name="Cabral C."/>
            <person name="Frias J."/>
            <person name="Faria J."/>
            <person name="Toubarro D."/>
        </authorList>
    </citation>
    <scope>NUCLEOTIDE SEQUENCE [LARGE SCALE GENOMIC DNA]</scope>
    <source>
        <strain evidence="3">ZMCS4</strain>
    </source>
</reference>
<feature type="chain" id="PRO_5045254779" evidence="1">
    <location>
        <begin position="23"/>
        <end position="437"/>
    </location>
</feature>